<dbReference type="InterPro" id="IPR000917">
    <property type="entry name" value="Sulfatase_N"/>
</dbReference>
<evidence type="ECO:0000259" key="1">
    <source>
        <dbReference type="Pfam" id="PF00884"/>
    </source>
</evidence>
<evidence type="ECO:0000313" key="3">
    <source>
        <dbReference type="Proteomes" id="UP001262889"/>
    </source>
</evidence>
<dbReference type="InterPro" id="IPR052701">
    <property type="entry name" value="GAG_Ulvan_Degrading_Sulfatases"/>
</dbReference>
<proteinExistence type="predicted"/>
<accession>A0ABU3C8U2</accession>
<keyword evidence="3" id="KW-1185">Reference proteome</keyword>
<comment type="caution">
    <text evidence="2">The sequence shown here is derived from an EMBL/GenBank/DDBJ whole genome shotgun (WGS) entry which is preliminary data.</text>
</comment>
<dbReference type="Proteomes" id="UP001262889">
    <property type="component" value="Unassembled WGS sequence"/>
</dbReference>
<organism evidence="2 3">
    <name type="scientific">Autumnicola tepida</name>
    <dbReference type="NCBI Taxonomy" id="3075595"/>
    <lineage>
        <taxon>Bacteria</taxon>
        <taxon>Pseudomonadati</taxon>
        <taxon>Bacteroidota</taxon>
        <taxon>Flavobacteriia</taxon>
        <taxon>Flavobacteriales</taxon>
        <taxon>Flavobacteriaceae</taxon>
        <taxon>Autumnicola</taxon>
    </lineage>
</organism>
<feature type="domain" description="Sulfatase N-terminal" evidence="1">
    <location>
        <begin position="51"/>
        <end position="336"/>
    </location>
</feature>
<protein>
    <submittedName>
        <fullName evidence="2">Sulfatase</fullName>
    </submittedName>
</protein>
<sequence>MRKEFFKSLAVNLKFSMSVCIFIVFLPFISCDNNAKNLSTNAEIGVVNDAPNILFVISDDQSYPHASAYGENWIKTPAFDKVAREGVLFTNAFSASPGCSPSRAAILTGMNDWQIEQAGTHDSEFPIDYTVFPDILEKMGYKVGFTGKGWAPGNWEVSGRKRNPAGESYNNKELKPSITGVSTTDYVGNFVEFLEERKEDEPFYFWFGSHEPHRKFEKGSGLEAGKNPDEVTVPSFLPDTPEVRSDLLDYALEIEYFDEQLASMIKKLEEIGELENTIIVVTSDNGMSFPYAKANANEYGIHVPLAIRWGNGIEGGKTVDDLVSLIDIAPTFLEVVTGEGSTDLLKKYQMEGRSLIHLLTGEREKQVDSREAVFASRERHSSSRWKNLGYPQRSIRTKNFLYVRNFKPERWPAGAPQKYNANGTLGAKYGGYHDIDACPTFDFMLDNRNDPHIGPFFELAVNKRPSEELFDIANDPYCLVNLANDPNFTEILMKKRKALGGYLMQTNDPRVTGNGDIFETYVRYSSIREFPKPDWLETQPVNILTVINDKSTGKLD</sequence>
<dbReference type="CDD" id="cd16027">
    <property type="entry name" value="SGSH"/>
    <property type="match status" value="1"/>
</dbReference>
<dbReference type="PANTHER" id="PTHR43751:SF1">
    <property type="entry name" value="SULFATASE ATSG-RELATED"/>
    <property type="match status" value="1"/>
</dbReference>
<evidence type="ECO:0000313" key="2">
    <source>
        <dbReference type="EMBL" id="MDT0642758.1"/>
    </source>
</evidence>
<gene>
    <name evidence="2" type="ORF">RM553_07930</name>
</gene>
<dbReference type="EMBL" id="JAVRHQ010000007">
    <property type="protein sequence ID" value="MDT0642758.1"/>
    <property type="molecule type" value="Genomic_DNA"/>
</dbReference>
<name>A0ABU3C8U2_9FLAO</name>
<dbReference type="Gene3D" id="3.40.720.10">
    <property type="entry name" value="Alkaline Phosphatase, subunit A"/>
    <property type="match status" value="1"/>
</dbReference>
<reference evidence="2 3" key="1">
    <citation type="submission" date="2023-09" db="EMBL/GenBank/DDBJ databases">
        <authorList>
            <person name="Rey-Velasco X."/>
        </authorList>
    </citation>
    <scope>NUCLEOTIDE SEQUENCE [LARGE SCALE GENOMIC DNA]</scope>
    <source>
        <strain evidence="2 3">F363</strain>
    </source>
</reference>
<dbReference type="PANTHER" id="PTHR43751">
    <property type="entry name" value="SULFATASE"/>
    <property type="match status" value="1"/>
</dbReference>
<dbReference type="InterPro" id="IPR017850">
    <property type="entry name" value="Alkaline_phosphatase_core_sf"/>
</dbReference>
<dbReference type="RefSeq" id="WP_311534388.1">
    <property type="nucleotide sequence ID" value="NZ_JAVRHQ010000007.1"/>
</dbReference>
<dbReference type="Pfam" id="PF00884">
    <property type="entry name" value="Sulfatase"/>
    <property type="match status" value="1"/>
</dbReference>
<dbReference type="SUPFAM" id="SSF53649">
    <property type="entry name" value="Alkaline phosphatase-like"/>
    <property type="match status" value="1"/>
</dbReference>